<feature type="compositionally biased region" description="Basic residues" evidence="1">
    <location>
        <begin position="307"/>
        <end position="319"/>
    </location>
</feature>
<feature type="compositionally biased region" description="Low complexity" evidence="1">
    <location>
        <begin position="219"/>
        <end position="239"/>
    </location>
</feature>
<protein>
    <recommendedName>
        <fullName evidence="2">SET domain-containing protein</fullName>
    </recommendedName>
</protein>
<gene>
    <name evidence="3" type="ORF">FRACYDRAFT_259425</name>
</gene>
<reference evidence="3 4" key="1">
    <citation type="submission" date="2016-09" db="EMBL/GenBank/DDBJ databases">
        <title>Extensive genetic diversity and differential bi-allelic expression allows diatom success in the polar Southern Ocean.</title>
        <authorList>
            <consortium name="DOE Joint Genome Institute"/>
            <person name="Mock T."/>
            <person name="Otillar R.P."/>
            <person name="Strauss J."/>
            <person name="Dupont C."/>
            <person name="Frickenhaus S."/>
            <person name="Maumus F."/>
            <person name="Mcmullan M."/>
            <person name="Sanges R."/>
            <person name="Schmutz J."/>
            <person name="Toseland A."/>
            <person name="Valas R."/>
            <person name="Veluchamy A."/>
            <person name="Ward B.J."/>
            <person name="Allen A."/>
            <person name="Barry K."/>
            <person name="Falciatore A."/>
            <person name="Ferrante M."/>
            <person name="Fortunato A.E."/>
            <person name="Gloeckner G."/>
            <person name="Gruber A."/>
            <person name="Hipkin R."/>
            <person name="Janech M."/>
            <person name="Kroth P."/>
            <person name="Leese F."/>
            <person name="Lindquist E."/>
            <person name="Lyon B.R."/>
            <person name="Martin J."/>
            <person name="Mayer C."/>
            <person name="Parker M."/>
            <person name="Quesneville H."/>
            <person name="Raymond J."/>
            <person name="Uhlig C."/>
            <person name="Valentin K.U."/>
            <person name="Worden A.Z."/>
            <person name="Armbrust E.V."/>
            <person name="Bowler C."/>
            <person name="Green B."/>
            <person name="Moulton V."/>
            <person name="Van Oosterhout C."/>
            <person name="Grigoriev I."/>
        </authorList>
    </citation>
    <scope>NUCLEOTIDE SEQUENCE [LARGE SCALE GENOMIC DNA]</scope>
    <source>
        <strain evidence="3 4">CCMP1102</strain>
    </source>
</reference>
<dbReference type="Gene3D" id="2.170.270.10">
    <property type="entry name" value="SET domain"/>
    <property type="match status" value="1"/>
</dbReference>
<dbReference type="Pfam" id="PF00856">
    <property type="entry name" value="SET"/>
    <property type="match status" value="1"/>
</dbReference>
<feature type="region of interest" description="Disordered" evidence="1">
    <location>
        <begin position="219"/>
        <end position="240"/>
    </location>
</feature>
<organism evidence="3 4">
    <name type="scientific">Fragilariopsis cylindrus CCMP1102</name>
    <dbReference type="NCBI Taxonomy" id="635003"/>
    <lineage>
        <taxon>Eukaryota</taxon>
        <taxon>Sar</taxon>
        <taxon>Stramenopiles</taxon>
        <taxon>Ochrophyta</taxon>
        <taxon>Bacillariophyta</taxon>
        <taxon>Bacillariophyceae</taxon>
        <taxon>Bacillariophycidae</taxon>
        <taxon>Bacillariales</taxon>
        <taxon>Bacillariaceae</taxon>
        <taxon>Fragilariopsis</taxon>
    </lineage>
</organism>
<feature type="region of interest" description="Disordered" evidence="1">
    <location>
        <begin position="289"/>
        <end position="336"/>
    </location>
</feature>
<dbReference type="InParanoid" id="A0A1E7FZK3"/>
<dbReference type="KEGG" id="fcy:FRACYDRAFT_259425"/>
<proteinExistence type="predicted"/>
<dbReference type="PROSITE" id="PS50280">
    <property type="entry name" value="SET"/>
    <property type="match status" value="1"/>
</dbReference>
<dbReference type="Proteomes" id="UP000095751">
    <property type="component" value="Unassembled WGS sequence"/>
</dbReference>
<dbReference type="SUPFAM" id="SSF82199">
    <property type="entry name" value="SET domain"/>
    <property type="match status" value="1"/>
</dbReference>
<keyword evidence="4" id="KW-1185">Reference proteome</keyword>
<accession>A0A1E7FZK3</accession>
<sequence>MTPLPHISSVEDHELCLRLLSTRFSELQLNRCTVRNSTIPNGGNGLFASRNIKNGELITLYPGDAVIIRKNEDEDGNKKTSKDSKKKNIPLITNVMFGDHIDIKDRKIDRILTYESRGYETELNDSISIIGDPTFIPYDTSYCAHYANDGAYLNDFDATKREVYYTNSVSNYNSANFLMEDGAHVGMVATKDIGKNQEIFLSYGEGYWLSRISSDLKNNNSGNNGNGNSSSNGAAATTTTKEEADNMLTDIMSDMSERRKNVVNKKATTLTSSSMLTSSAVATATATAATGSGGGFKKSSSDNNANKNKKNKTKNRKKTTTNNSNTSSTSSKGFAK</sequence>
<feature type="compositionally biased region" description="Low complexity" evidence="1">
    <location>
        <begin position="297"/>
        <end position="306"/>
    </location>
</feature>
<evidence type="ECO:0000256" key="1">
    <source>
        <dbReference type="SAM" id="MobiDB-lite"/>
    </source>
</evidence>
<dbReference type="EMBL" id="KV784353">
    <property type="protein sequence ID" value="OEU23589.1"/>
    <property type="molecule type" value="Genomic_DNA"/>
</dbReference>
<feature type="domain" description="SET" evidence="2">
    <location>
        <begin position="30"/>
        <end position="204"/>
    </location>
</feature>
<evidence type="ECO:0000313" key="3">
    <source>
        <dbReference type="EMBL" id="OEU23589.1"/>
    </source>
</evidence>
<dbReference type="InterPro" id="IPR001214">
    <property type="entry name" value="SET_dom"/>
</dbReference>
<dbReference type="OrthoDB" id="42450at2759"/>
<feature type="compositionally biased region" description="Low complexity" evidence="1">
    <location>
        <begin position="320"/>
        <end position="336"/>
    </location>
</feature>
<name>A0A1E7FZK3_9STRA</name>
<dbReference type="AlphaFoldDB" id="A0A1E7FZK3"/>
<dbReference type="InterPro" id="IPR046341">
    <property type="entry name" value="SET_dom_sf"/>
</dbReference>
<evidence type="ECO:0000313" key="4">
    <source>
        <dbReference type="Proteomes" id="UP000095751"/>
    </source>
</evidence>
<evidence type="ECO:0000259" key="2">
    <source>
        <dbReference type="PROSITE" id="PS50280"/>
    </source>
</evidence>